<gene>
    <name evidence="3" type="ORF">BZG74_08920</name>
</gene>
<sequence>MKKFQYYSYNIAINAIPKSLYCKLLNKDTYRLYHQHKDYIDDRVAYYNRLAHPFSFVPSLTKHLTGNLKRDCGSAYYLDMLQVMRRFPDGLLMHYIGGDVIDVPVCPAFVKSRPIHGDNQNAVLLKLNAVRHFQFINDPVPFGEKRDSAVWRGRCFNDKRRQLLQRFYTHPTIDVGDTRAASDNDQAYRKAPLTPQAQLQHKFVLSVEGKDVATNLKWIMSSNSLCLSPPMEYETWFMEGQLIPGVHYAEVNADFSNLEAVIDYYLTHPHEAQAIINNAHQWVNQFRDRQKEAVISYLVAEKYFRLSQQL</sequence>
<dbReference type="PANTHER" id="PTHR12203:SF35">
    <property type="entry name" value="PROTEIN O-GLUCOSYLTRANSFERASE 1"/>
    <property type="match status" value="1"/>
</dbReference>
<keyword evidence="1" id="KW-0808">Transferase</keyword>
<name>A0ABX3KH46_9GAMM</name>
<dbReference type="PANTHER" id="PTHR12203">
    <property type="entry name" value="KDEL LYS-ASP-GLU-LEU CONTAINING - RELATED"/>
    <property type="match status" value="1"/>
</dbReference>
<dbReference type="Proteomes" id="UP000188627">
    <property type="component" value="Unassembled WGS sequence"/>
</dbReference>
<evidence type="ECO:0000259" key="2">
    <source>
        <dbReference type="SMART" id="SM00672"/>
    </source>
</evidence>
<dbReference type="RefSeq" id="WP_077772307.1">
    <property type="nucleotide sequence ID" value="NZ_MUFC01000007.1"/>
</dbReference>
<evidence type="ECO:0000256" key="1">
    <source>
        <dbReference type="ARBA" id="ARBA00022679"/>
    </source>
</evidence>
<evidence type="ECO:0000313" key="3">
    <source>
        <dbReference type="EMBL" id="OOE88440.1"/>
    </source>
</evidence>
<dbReference type="InterPro" id="IPR051091">
    <property type="entry name" value="O-Glucosyltr/Glycosyltrsf_90"/>
</dbReference>
<organism evidence="3 4">
    <name type="scientific">Salinivibrio sharmensis</name>
    <dbReference type="NCBI Taxonomy" id="390883"/>
    <lineage>
        <taxon>Bacteria</taxon>
        <taxon>Pseudomonadati</taxon>
        <taxon>Pseudomonadota</taxon>
        <taxon>Gammaproteobacteria</taxon>
        <taxon>Vibrionales</taxon>
        <taxon>Vibrionaceae</taxon>
        <taxon>Salinivibrio</taxon>
    </lineage>
</organism>
<dbReference type="EMBL" id="MUFC01000007">
    <property type="protein sequence ID" value="OOE88440.1"/>
    <property type="molecule type" value="Genomic_DNA"/>
</dbReference>
<protein>
    <recommendedName>
        <fullName evidence="2">Glycosyl transferase CAP10 domain-containing protein</fullName>
    </recommendedName>
</protein>
<dbReference type="Pfam" id="PF05686">
    <property type="entry name" value="Glyco_transf_90"/>
    <property type="match status" value="1"/>
</dbReference>
<keyword evidence="4" id="KW-1185">Reference proteome</keyword>
<proteinExistence type="predicted"/>
<dbReference type="InterPro" id="IPR006598">
    <property type="entry name" value="CAP10"/>
</dbReference>
<accession>A0ABX3KH46</accession>
<evidence type="ECO:0000313" key="4">
    <source>
        <dbReference type="Proteomes" id="UP000188627"/>
    </source>
</evidence>
<feature type="domain" description="Glycosyl transferase CAP10" evidence="2">
    <location>
        <begin position="78"/>
        <end position="304"/>
    </location>
</feature>
<dbReference type="SMART" id="SM00672">
    <property type="entry name" value="CAP10"/>
    <property type="match status" value="1"/>
</dbReference>
<reference evidence="4" key="1">
    <citation type="submission" date="2017-01" db="EMBL/GenBank/DDBJ databases">
        <title>Draft genome of the species Salinivibrio sharmensis.</title>
        <authorList>
            <person name="Lopez-Hermoso C."/>
            <person name="De La Haba R."/>
            <person name="Sanchez-Porro C."/>
            <person name="Ventosa A."/>
        </authorList>
    </citation>
    <scope>NUCLEOTIDE SEQUENCE [LARGE SCALE GENOMIC DNA]</scope>
    <source>
        <strain evidence="4">CBH463</strain>
    </source>
</reference>
<comment type="caution">
    <text evidence="3">The sequence shown here is derived from an EMBL/GenBank/DDBJ whole genome shotgun (WGS) entry which is preliminary data.</text>
</comment>